<protein>
    <submittedName>
        <fullName evidence="4">Tape measure domain-containing protein</fullName>
    </submittedName>
</protein>
<dbReference type="AlphaFoldDB" id="A0A7W9ZNG5"/>
<evidence type="ECO:0000313" key="4">
    <source>
        <dbReference type="EMBL" id="MBB6213597.1"/>
    </source>
</evidence>
<accession>A0A7W9ZNG5</accession>
<proteinExistence type="predicted"/>
<dbReference type="RefSeq" id="WP_184125462.1">
    <property type="nucleotide sequence ID" value="NZ_CP179435.1"/>
</dbReference>
<evidence type="ECO:0000256" key="1">
    <source>
        <dbReference type="SAM" id="Coils"/>
    </source>
</evidence>
<name>A0A7W9ZNG5_9SPIR</name>
<organism evidence="4 6">
    <name type="scientific">Borreliella californiensis</name>
    <dbReference type="NCBI Taxonomy" id="373543"/>
    <lineage>
        <taxon>Bacteria</taxon>
        <taxon>Pseudomonadati</taxon>
        <taxon>Spirochaetota</taxon>
        <taxon>Spirochaetia</taxon>
        <taxon>Spirochaetales</taxon>
        <taxon>Borreliaceae</taxon>
        <taxon>Borreliella</taxon>
    </lineage>
</organism>
<feature type="region of interest" description="Disordered" evidence="2">
    <location>
        <begin position="461"/>
        <end position="480"/>
    </location>
</feature>
<comment type="caution">
    <text evidence="4">The sequence shown here is derived from an EMBL/GenBank/DDBJ whole genome shotgun (WGS) entry which is preliminary data.</text>
</comment>
<dbReference type="InterPro" id="IPR013491">
    <property type="entry name" value="Tape_meas_N"/>
</dbReference>
<feature type="compositionally biased region" description="Basic and acidic residues" evidence="2">
    <location>
        <begin position="461"/>
        <end position="478"/>
    </location>
</feature>
<feature type="domain" description="Tape measure protein N-terminal" evidence="3">
    <location>
        <begin position="146"/>
        <end position="319"/>
    </location>
</feature>
<reference evidence="4 6" key="1">
    <citation type="submission" date="2020-08" db="EMBL/GenBank/DDBJ databases">
        <title>Genomic Encyclopedia of Type Strains, Phase IV (KMG-IV): sequencing the most valuable type-strain genomes for metagenomic binning, comparative biology and taxonomic classification.</title>
        <authorList>
            <person name="Goeker M."/>
        </authorList>
    </citation>
    <scope>NUCLEOTIDE SEQUENCE [LARGE SCALE GENOMIC DNA]</scope>
    <source>
        <strain evidence="4 6">DSM 17989</strain>
    </source>
</reference>
<dbReference type="EMBL" id="JACHFB010000005">
    <property type="protein sequence ID" value="MBB6213650.1"/>
    <property type="molecule type" value="Genomic_DNA"/>
</dbReference>
<evidence type="ECO:0000313" key="5">
    <source>
        <dbReference type="EMBL" id="MBB6213650.1"/>
    </source>
</evidence>
<evidence type="ECO:0000256" key="2">
    <source>
        <dbReference type="SAM" id="MobiDB-lite"/>
    </source>
</evidence>
<sequence>MKLDEIIIPLSMSISNNEKLDSIAETLKKIAEQKFSSLDDLKSKLEKSTTSGSNLEKALNKSSQNASKNFKSLANSVDSVSSKAGGMKSIGKVLKSVGKGLGSVKNLANKTGEAFNQMLAAFAPIIIAVKALQAIGSTISGIFDGAMDALDEFNEEVSTFSDMLGNEKLGKSLAESMRAFGDETLFTRDAIANAAKTMLSYGATASEVEERIKMFGEAAGGSSEGLEKLAEVYSRVESSNQVNLEDLYALRDAGVDITDILAEEAGLAGKALYKAASDGKIGFETLNKALSKATSEGGKFYGKTAKEAKTLAQAQQQTAKMSEKLFLDIGKALEPMMIGFEKVKQFLMVAIMVPLTKVTTATIYLTTKLGELVVYLTGKWVQGIKMLFKAITTPFVKLYEGIKYVIGKLKELATYVSSGFLNRFQGAFEPIIKLVQKLIDMISKTYTKLKNLVTFWKKTEKEKDTSSPEPERDKKFDPNAKTNFNKKMAEDYQKLQDEIFNEQRKIYQDHKNIGKAREQALRKLEKTIKEKNQQFINEYSKTFDDLSDENKKILAGVEKSVNEFNNSNYDFVNEYQKLLKKKESREREIIKTTPHTDQVSALQKLNDEINEKNKAFVEKYGKSLETLNESNRQVVVALEKQVNEFEKTALDRSFVEAQKALQKEITDLEWKTMLLPAKERASAEKKMASKIQTMYKKFVDEHKSEFEKLNETNQNSMKQMAEKAKDTTKSLYDSMIDGLEAFSNAFIKDIVGKFLNKDMGESIGEEIHNAINGEDVNFGEVLEKMTTQMYESWKSGVKAFGAMFGPAGTAIAELITGLTDFIWGLFKGQEKARIKAIEKQRDEDLEELEKRSEVELQKLEERFDAEIKMRKEKLSELDDEYTKEIEFLKQAQSKGQISGEEFQKRLHDVQTEYKTKKDIETTQLTKTEETKKIEVERKNKLSKLEPERIKAQAEVDKVNAESSWNLGKYDRLKKTQKILDEILKRIAKVKSAGSIEEIKLARGGARFVSNKPTYMPNSGVMSSEFGQPELVRITPAPIDENLRKLEAKIIAEEITKLQKTQSSTVINNFYYNFNGDVLDAEKLVRMLKSKEHLMGFRMAE</sequence>
<feature type="coiled-coil region" evidence="1">
    <location>
        <begin position="842"/>
        <end position="891"/>
    </location>
</feature>
<feature type="coiled-coil region" evidence="1">
    <location>
        <begin position="485"/>
        <end position="534"/>
    </location>
</feature>
<gene>
    <name evidence="4" type="ORF">HNP67_001092</name>
    <name evidence="5" type="ORF">HNP67_001145</name>
</gene>
<dbReference type="Pfam" id="PF20155">
    <property type="entry name" value="TMP_3"/>
    <property type="match status" value="1"/>
</dbReference>
<dbReference type="EMBL" id="JACHFB010000005">
    <property type="protein sequence ID" value="MBB6213597.1"/>
    <property type="molecule type" value="Genomic_DNA"/>
</dbReference>
<dbReference type="Proteomes" id="UP000536100">
    <property type="component" value="Unassembled WGS sequence"/>
</dbReference>
<evidence type="ECO:0000259" key="3">
    <source>
        <dbReference type="Pfam" id="PF20155"/>
    </source>
</evidence>
<dbReference type="NCBIfam" id="TIGR02675">
    <property type="entry name" value="tape_meas_nterm"/>
    <property type="match status" value="1"/>
</dbReference>
<keyword evidence="1" id="KW-0175">Coiled coil</keyword>
<evidence type="ECO:0000313" key="6">
    <source>
        <dbReference type="Proteomes" id="UP000536100"/>
    </source>
</evidence>